<keyword evidence="5" id="KW-1185">Reference proteome</keyword>
<evidence type="ECO:0000313" key="5">
    <source>
        <dbReference type="Proteomes" id="UP000316726"/>
    </source>
</evidence>
<dbReference type="Proteomes" id="UP000316726">
    <property type="component" value="Chromosome 2"/>
</dbReference>
<dbReference type="PROSITE" id="PS50030">
    <property type="entry name" value="UBA"/>
    <property type="match status" value="1"/>
</dbReference>
<sequence>MREGERRREVVYRKEAGGGLDGVPVTRALLFASLGLSLVLGQDKVQLPARGFELLCWSTGSEIIVGTLLLYWLKEVERVKGSRKTATMILLASVVQSLARAALSALWPDVFKGGFCDGPLTAVFALIAAFWLTVPSIASLEVFGGLQVTNNVFVYVAALHLIVGRGWKSFSLGAVGWLFGLAYQTNFLSLGRVELPSFLSQACGKVFEGADYDKVKVRYGRFVQIRREPGRGEGGGQNQQGTGLFGGARPAEPHPQALQMLESMGFDTGVASEALRQTNNNLNEAASMLLGQG</sequence>
<evidence type="ECO:0000313" key="4">
    <source>
        <dbReference type="EMBL" id="QDZ19057.1"/>
    </source>
</evidence>
<name>A0A5B8MF75_9CHLO</name>
<dbReference type="OrthoDB" id="272778at2759"/>
<evidence type="ECO:0000256" key="2">
    <source>
        <dbReference type="SAM" id="Phobius"/>
    </source>
</evidence>
<dbReference type="EMBL" id="CP031035">
    <property type="protein sequence ID" value="QDZ19057.1"/>
    <property type="molecule type" value="Genomic_DNA"/>
</dbReference>
<dbReference type="Gene3D" id="1.10.8.10">
    <property type="entry name" value="DNA helicase RuvA subunit, C-terminal domain"/>
    <property type="match status" value="1"/>
</dbReference>
<dbReference type="InterPro" id="IPR015940">
    <property type="entry name" value="UBA"/>
</dbReference>
<dbReference type="PANTHER" id="PTHR43066">
    <property type="entry name" value="RHOMBOID-RELATED PROTEIN"/>
    <property type="match status" value="1"/>
</dbReference>
<keyword evidence="2" id="KW-1133">Transmembrane helix</keyword>
<feature type="domain" description="UBA" evidence="3">
    <location>
        <begin position="252"/>
        <end position="292"/>
    </location>
</feature>
<gene>
    <name evidence="4" type="ORF">A3770_02p15750</name>
</gene>
<keyword evidence="2" id="KW-0812">Transmembrane</keyword>
<keyword evidence="2" id="KW-0472">Membrane</keyword>
<feature type="transmembrane region" description="Helical" evidence="2">
    <location>
        <begin position="152"/>
        <end position="179"/>
    </location>
</feature>
<feature type="transmembrane region" description="Helical" evidence="2">
    <location>
        <begin position="85"/>
        <end position="107"/>
    </location>
</feature>
<feature type="compositionally biased region" description="Gly residues" evidence="1">
    <location>
        <begin position="232"/>
        <end position="246"/>
    </location>
</feature>
<dbReference type="AlphaFoldDB" id="A0A5B8MF75"/>
<evidence type="ECO:0000259" key="3">
    <source>
        <dbReference type="PROSITE" id="PS50030"/>
    </source>
</evidence>
<dbReference type="InterPro" id="IPR009060">
    <property type="entry name" value="UBA-like_sf"/>
</dbReference>
<dbReference type="SMART" id="SM00165">
    <property type="entry name" value="UBA"/>
    <property type="match status" value="1"/>
</dbReference>
<proteinExistence type="predicted"/>
<dbReference type="PANTHER" id="PTHR43066:SF21">
    <property type="entry name" value="UBIQUITIN-ASSOCIATED DOMAIN-CONTAINING PROTEIN 2"/>
    <property type="match status" value="1"/>
</dbReference>
<dbReference type="SUPFAM" id="SSF46934">
    <property type="entry name" value="UBA-like"/>
    <property type="match status" value="1"/>
</dbReference>
<dbReference type="STRING" id="1764295.A0A5B8MF75"/>
<evidence type="ECO:0000256" key="1">
    <source>
        <dbReference type="SAM" id="MobiDB-lite"/>
    </source>
</evidence>
<feature type="transmembrane region" description="Helical" evidence="2">
    <location>
        <begin position="119"/>
        <end position="140"/>
    </location>
</feature>
<feature type="region of interest" description="Disordered" evidence="1">
    <location>
        <begin position="228"/>
        <end position="249"/>
    </location>
</feature>
<feature type="transmembrane region" description="Helical" evidence="2">
    <location>
        <begin position="52"/>
        <end position="73"/>
    </location>
</feature>
<protein>
    <recommendedName>
        <fullName evidence="3">UBA domain-containing protein</fullName>
    </recommendedName>
</protein>
<accession>A0A5B8MF75</accession>
<organism evidence="4 5">
    <name type="scientific">Chloropicon primus</name>
    <dbReference type="NCBI Taxonomy" id="1764295"/>
    <lineage>
        <taxon>Eukaryota</taxon>
        <taxon>Viridiplantae</taxon>
        <taxon>Chlorophyta</taxon>
        <taxon>Chloropicophyceae</taxon>
        <taxon>Chloropicales</taxon>
        <taxon>Chloropicaceae</taxon>
        <taxon>Chloropicon</taxon>
    </lineage>
</organism>
<dbReference type="GO" id="GO:0004252">
    <property type="term" value="F:serine-type endopeptidase activity"/>
    <property type="evidence" value="ECO:0007669"/>
    <property type="project" value="TreeGrafter"/>
</dbReference>
<reference evidence="4 5" key="1">
    <citation type="submission" date="2018-07" db="EMBL/GenBank/DDBJ databases">
        <title>The complete nuclear genome of the prasinophyte Chloropicon primus (CCMP1205).</title>
        <authorList>
            <person name="Pombert J.-F."/>
            <person name="Otis C."/>
            <person name="Turmel M."/>
            <person name="Lemieux C."/>
        </authorList>
    </citation>
    <scope>NUCLEOTIDE SEQUENCE [LARGE SCALE GENOMIC DNA]</scope>
    <source>
        <strain evidence="4 5">CCMP1205</strain>
    </source>
</reference>
<dbReference type="Pfam" id="PF00627">
    <property type="entry name" value="UBA"/>
    <property type="match status" value="1"/>
</dbReference>
<feature type="transmembrane region" description="Helical" evidence="2">
    <location>
        <begin position="20"/>
        <end position="40"/>
    </location>
</feature>